<dbReference type="GO" id="GO:0016787">
    <property type="term" value="F:hydrolase activity"/>
    <property type="evidence" value="ECO:0007669"/>
    <property type="project" value="UniProtKB-KW"/>
</dbReference>
<proteinExistence type="predicted"/>
<dbReference type="KEGG" id="ppd:Ppro_1545"/>
<dbReference type="Proteomes" id="UP000006732">
    <property type="component" value="Chromosome"/>
</dbReference>
<dbReference type="PANTHER" id="PTHR43777">
    <property type="entry name" value="MOLYBDENUM COFACTOR CYTIDYLYLTRANSFERASE"/>
    <property type="match status" value="1"/>
</dbReference>
<dbReference type="PROSITE" id="PS51831">
    <property type="entry name" value="HD"/>
    <property type="match status" value="1"/>
</dbReference>
<dbReference type="InterPro" id="IPR003607">
    <property type="entry name" value="HD/PDEase_dom"/>
</dbReference>
<dbReference type="SUPFAM" id="SSF53448">
    <property type="entry name" value="Nucleotide-diphospho-sugar transferases"/>
    <property type="match status" value="1"/>
</dbReference>
<protein>
    <submittedName>
        <fullName evidence="3">Metal dependent phosphohydrolase</fullName>
    </submittedName>
</protein>
<gene>
    <name evidence="3" type="ordered locus">Ppro_1545</name>
</gene>
<feature type="domain" description="HD" evidence="2">
    <location>
        <begin position="242"/>
        <end position="337"/>
    </location>
</feature>
<dbReference type="SUPFAM" id="SSF109604">
    <property type="entry name" value="HD-domain/PDEase-like"/>
    <property type="match status" value="1"/>
</dbReference>
<evidence type="ECO:0000256" key="1">
    <source>
        <dbReference type="SAM" id="MobiDB-lite"/>
    </source>
</evidence>
<dbReference type="Gene3D" id="1.10.3210.10">
    <property type="entry name" value="Hypothetical protein af1432"/>
    <property type="match status" value="1"/>
</dbReference>
<dbReference type="Pfam" id="PF01966">
    <property type="entry name" value="HD"/>
    <property type="match status" value="1"/>
</dbReference>
<dbReference type="HOGENOM" id="CLU_040526_0_0_7"/>
<dbReference type="GO" id="GO:0016779">
    <property type="term" value="F:nucleotidyltransferase activity"/>
    <property type="evidence" value="ECO:0007669"/>
    <property type="project" value="UniProtKB-ARBA"/>
</dbReference>
<keyword evidence="4" id="KW-1185">Reference proteome</keyword>
<organism evidence="3 4">
    <name type="scientific">Pelobacter propionicus (strain DSM 2379 / NBRC 103807 / OttBd1)</name>
    <dbReference type="NCBI Taxonomy" id="338966"/>
    <lineage>
        <taxon>Bacteria</taxon>
        <taxon>Pseudomonadati</taxon>
        <taxon>Thermodesulfobacteriota</taxon>
        <taxon>Desulfuromonadia</taxon>
        <taxon>Desulfuromonadales</taxon>
        <taxon>Desulfuromonadaceae</taxon>
        <taxon>Pelobacter</taxon>
    </lineage>
</organism>
<evidence type="ECO:0000259" key="2">
    <source>
        <dbReference type="PROSITE" id="PS51831"/>
    </source>
</evidence>
<dbReference type="Pfam" id="PF12804">
    <property type="entry name" value="NTP_transf_3"/>
    <property type="match status" value="1"/>
</dbReference>
<dbReference type="PANTHER" id="PTHR43777:SF1">
    <property type="entry name" value="MOLYBDENUM COFACTOR CYTIDYLYLTRANSFERASE"/>
    <property type="match status" value="1"/>
</dbReference>
<dbReference type="Gene3D" id="3.90.550.10">
    <property type="entry name" value="Spore Coat Polysaccharide Biosynthesis Protein SpsA, Chain A"/>
    <property type="match status" value="1"/>
</dbReference>
<evidence type="ECO:0000313" key="3">
    <source>
        <dbReference type="EMBL" id="ABK99160.1"/>
    </source>
</evidence>
<dbReference type="InterPro" id="IPR054703">
    <property type="entry name" value="Mop-rel"/>
</dbReference>
<sequence length="393" mass="42854">MDSNASGASEHVPESGKGTDMTHTSTTLILSAGFSSRMGDFKPLLPLGGMTVLERSVSLFRSAGVEDIRVVIGHRAEELQPLLTHLGVRGILNPRYREGMFTSVVAGAETIADGRAPFFVIPVDIPLVRTATIRHLLEEYEEGRDDVLYPAFQGVRGHPPLIAARHAREIVKWRGNDGLRGALGQWEDGSRSIAVSDGHILNDMDTPEAYAGLLEKVTRYEIPTEAECMALLEMLLPADSPIIRHGRAVADLALTMAGRLNRHDYDLDTRLLEAAGLLHDLARAEADHAQAGARLLREAGFGAVAELVASHMDITPGTGVRITPHELLYLADKLVQGDRRVTLSERFRVALERHGHDPAILKNVTNRLHAALSIQTRLEATLGCPMAEVISRQ</sequence>
<name>A1AP90_PELPD</name>
<dbReference type="InterPro" id="IPR006674">
    <property type="entry name" value="HD_domain"/>
</dbReference>
<dbReference type="CDD" id="cd04182">
    <property type="entry name" value="GT_2_like_f"/>
    <property type="match status" value="1"/>
</dbReference>
<dbReference type="eggNOG" id="COG1418">
    <property type="taxonomic scope" value="Bacteria"/>
</dbReference>
<feature type="region of interest" description="Disordered" evidence="1">
    <location>
        <begin position="1"/>
        <end position="22"/>
    </location>
</feature>
<dbReference type="InterPro" id="IPR025877">
    <property type="entry name" value="MobA-like_NTP_Trfase"/>
</dbReference>
<dbReference type="NCBIfam" id="NF045665">
    <property type="entry name" value="NTPtran_DVU1551"/>
    <property type="match status" value="1"/>
</dbReference>
<dbReference type="eggNOG" id="COG2068">
    <property type="taxonomic scope" value="Bacteria"/>
</dbReference>
<dbReference type="CDD" id="cd00077">
    <property type="entry name" value="HDc"/>
    <property type="match status" value="1"/>
</dbReference>
<keyword evidence="3" id="KW-0378">Hydrolase</keyword>
<accession>A1AP90</accession>
<dbReference type="STRING" id="338966.Ppro_1545"/>
<dbReference type="InterPro" id="IPR029044">
    <property type="entry name" value="Nucleotide-diphossugar_trans"/>
</dbReference>
<dbReference type="AlphaFoldDB" id="A1AP90"/>
<evidence type="ECO:0000313" key="4">
    <source>
        <dbReference type="Proteomes" id="UP000006732"/>
    </source>
</evidence>
<reference evidence="3 4" key="1">
    <citation type="submission" date="2006-10" db="EMBL/GenBank/DDBJ databases">
        <title>Complete sequence of chromosome of Pelobacter propionicus DSM 2379.</title>
        <authorList>
            <consortium name="US DOE Joint Genome Institute"/>
            <person name="Copeland A."/>
            <person name="Lucas S."/>
            <person name="Lapidus A."/>
            <person name="Barry K."/>
            <person name="Detter J.C."/>
            <person name="Glavina del Rio T."/>
            <person name="Hammon N."/>
            <person name="Israni S."/>
            <person name="Dalin E."/>
            <person name="Tice H."/>
            <person name="Pitluck S."/>
            <person name="Saunders E."/>
            <person name="Brettin T."/>
            <person name="Bruce D."/>
            <person name="Han C."/>
            <person name="Tapia R."/>
            <person name="Schmutz J."/>
            <person name="Larimer F."/>
            <person name="Land M."/>
            <person name="Hauser L."/>
            <person name="Kyrpides N."/>
            <person name="Kim E."/>
            <person name="Lovley D."/>
            <person name="Richardson P."/>
        </authorList>
    </citation>
    <scope>NUCLEOTIDE SEQUENCE [LARGE SCALE GENOMIC DNA]</scope>
    <source>
        <strain evidence="4">DSM 2379 / NBRC 103807 / OttBd1</strain>
    </source>
</reference>
<dbReference type="EMBL" id="CP000482">
    <property type="protein sequence ID" value="ABK99160.1"/>
    <property type="molecule type" value="Genomic_DNA"/>
</dbReference>